<protein>
    <submittedName>
        <fullName evidence="1">Uncharacterized protein</fullName>
    </submittedName>
</protein>
<keyword evidence="2" id="KW-1185">Reference proteome</keyword>
<dbReference type="Proteomes" id="UP001152888">
    <property type="component" value="Unassembled WGS sequence"/>
</dbReference>
<dbReference type="EMBL" id="CAKOFQ010006669">
    <property type="protein sequence ID" value="CAH1957189.1"/>
    <property type="molecule type" value="Genomic_DNA"/>
</dbReference>
<sequence>MSLSKICNTSAVFQRAVSSSPPIASKPIKRVVLLISGFRQSVLSFVVVKRSTDLVDCRQTILWTEVIPWYRNTRCTY</sequence>
<dbReference type="AlphaFoldDB" id="A0A9P0JNS4"/>
<name>A0A9P0JNS4_ACAOB</name>
<reference evidence="1" key="1">
    <citation type="submission" date="2022-03" db="EMBL/GenBank/DDBJ databases">
        <authorList>
            <person name="Sayadi A."/>
        </authorList>
    </citation>
    <scope>NUCLEOTIDE SEQUENCE</scope>
</reference>
<gene>
    <name evidence="1" type="ORF">ACAOBT_LOCUS1946</name>
</gene>
<comment type="caution">
    <text evidence="1">The sequence shown here is derived from an EMBL/GenBank/DDBJ whole genome shotgun (WGS) entry which is preliminary data.</text>
</comment>
<organism evidence="1 2">
    <name type="scientific">Acanthoscelides obtectus</name>
    <name type="common">Bean weevil</name>
    <name type="synonym">Bruchus obtectus</name>
    <dbReference type="NCBI Taxonomy" id="200917"/>
    <lineage>
        <taxon>Eukaryota</taxon>
        <taxon>Metazoa</taxon>
        <taxon>Ecdysozoa</taxon>
        <taxon>Arthropoda</taxon>
        <taxon>Hexapoda</taxon>
        <taxon>Insecta</taxon>
        <taxon>Pterygota</taxon>
        <taxon>Neoptera</taxon>
        <taxon>Endopterygota</taxon>
        <taxon>Coleoptera</taxon>
        <taxon>Polyphaga</taxon>
        <taxon>Cucujiformia</taxon>
        <taxon>Chrysomeloidea</taxon>
        <taxon>Chrysomelidae</taxon>
        <taxon>Bruchinae</taxon>
        <taxon>Bruchini</taxon>
        <taxon>Acanthoscelides</taxon>
    </lineage>
</organism>
<evidence type="ECO:0000313" key="1">
    <source>
        <dbReference type="EMBL" id="CAH1957189.1"/>
    </source>
</evidence>
<evidence type="ECO:0000313" key="2">
    <source>
        <dbReference type="Proteomes" id="UP001152888"/>
    </source>
</evidence>
<dbReference type="OrthoDB" id="10071528at2759"/>
<accession>A0A9P0JNS4</accession>
<proteinExistence type="predicted"/>